<dbReference type="AlphaFoldDB" id="A0A1N7JQX5"/>
<protein>
    <submittedName>
        <fullName evidence="5">Acyl-CoA synthetase (AMP-forming)/AMP-acid ligase II</fullName>
    </submittedName>
</protein>
<dbReference type="InterPro" id="IPR000873">
    <property type="entry name" value="AMP-dep_synth/lig_dom"/>
</dbReference>
<dbReference type="PANTHER" id="PTHR24096">
    <property type="entry name" value="LONG-CHAIN-FATTY-ACID--COA LIGASE"/>
    <property type="match status" value="1"/>
</dbReference>
<evidence type="ECO:0000313" key="5">
    <source>
        <dbReference type="EMBL" id="SIS51759.1"/>
    </source>
</evidence>
<comment type="similarity">
    <text evidence="1">Belongs to the ATP-dependent AMP-binding enzyme family.</text>
</comment>
<sequence length="512" mass="55286">MTATLTSPTIFPSPYPDLELFGGTVYEQIFNDLTAADAARPAITELTTGNSITYGELKEKADAVAGYLAQRGIGPGSVVSLQIPNSINFAVALFGIFRAGATVNPIGVLMNNDDVEKVSEMAGADLFIGISDVGHDKHVWDYELEEIVDKRLPAPDVDVDGSSLASVPFSSGTTGMPKGVMLTHSNLTSNVLQARYMLEKNGIGPHTSTLSPLPFSHIYGMTALMLTPMLQRSHIHTMSKFDLEVFLRAHGEHNIEMTFIAPPMAVALAKHPAVTPEGFAANKLMFSGAAPLDEEVARAVERRLGTDCVQGYGMTETSPAVNIGIKGETNPGSIGYAVPNTECRIVDIETLEDVPHGEPGELLVRGPQVMQGYLNNQEATEETFVDGGWLRTGDVARVDEDGRFYIVDRAKEVIKYKGYQVAPAELEALLLTHEAIADAGVVGVDRDGLEIPRAFVVLQPGASLSADELMDWVAERVTPYKKVRAVTFLDEIPKNPTGKILRKDLRLIPLEG</sequence>
<dbReference type="InterPro" id="IPR042099">
    <property type="entry name" value="ANL_N_sf"/>
</dbReference>
<dbReference type="InterPro" id="IPR045851">
    <property type="entry name" value="AMP-bd_C_sf"/>
</dbReference>
<evidence type="ECO:0000313" key="6">
    <source>
        <dbReference type="Proteomes" id="UP000186292"/>
    </source>
</evidence>
<dbReference type="FunFam" id="3.30.300.30:FF:000007">
    <property type="entry name" value="4-coumarate--CoA ligase 2"/>
    <property type="match status" value="1"/>
</dbReference>
<reference evidence="6" key="1">
    <citation type="submission" date="2017-01" db="EMBL/GenBank/DDBJ databases">
        <authorList>
            <person name="Varghese N."/>
            <person name="Submissions S."/>
        </authorList>
    </citation>
    <scope>NUCLEOTIDE SEQUENCE [LARGE SCALE GENOMIC DNA]</scope>
    <source>
        <strain evidence="6">DSM 44531</strain>
    </source>
</reference>
<dbReference type="Pfam" id="PF00501">
    <property type="entry name" value="AMP-binding"/>
    <property type="match status" value="1"/>
</dbReference>
<feature type="domain" description="AMP-dependent synthetase/ligase" evidence="3">
    <location>
        <begin position="39"/>
        <end position="374"/>
    </location>
</feature>
<evidence type="ECO:0000259" key="4">
    <source>
        <dbReference type="Pfam" id="PF13193"/>
    </source>
</evidence>
<dbReference type="OrthoDB" id="9803968at2"/>
<evidence type="ECO:0000256" key="1">
    <source>
        <dbReference type="ARBA" id="ARBA00006432"/>
    </source>
</evidence>
<dbReference type="PANTHER" id="PTHR24096:SF149">
    <property type="entry name" value="AMP-BINDING DOMAIN-CONTAINING PROTEIN-RELATED"/>
    <property type="match status" value="1"/>
</dbReference>
<dbReference type="PROSITE" id="PS00455">
    <property type="entry name" value="AMP_BINDING"/>
    <property type="match status" value="1"/>
</dbReference>
<dbReference type="Gene3D" id="3.30.300.30">
    <property type="match status" value="1"/>
</dbReference>
<keyword evidence="2 5" id="KW-0436">Ligase</keyword>
<dbReference type="STRING" id="1161099.SAMN05444817_11049"/>
<gene>
    <name evidence="5" type="ORF">SAMN05444817_11049</name>
</gene>
<proteinExistence type="inferred from homology"/>
<dbReference type="EMBL" id="FTOF01000010">
    <property type="protein sequence ID" value="SIS51759.1"/>
    <property type="molecule type" value="Genomic_DNA"/>
</dbReference>
<dbReference type="InterPro" id="IPR025110">
    <property type="entry name" value="AMP-bd_C"/>
</dbReference>
<dbReference type="Pfam" id="PF13193">
    <property type="entry name" value="AMP-binding_C"/>
    <property type="match status" value="1"/>
</dbReference>
<organism evidence="5 6">
    <name type="scientific">Corynebacterium appendicis CIP 107643</name>
    <dbReference type="NCBI Taxonomy" id="1161099"/>
    <lineage>
        <taxon>Bacteria</taxon>
        <taxon>Bacillati</taxon>
        <taxon>Actinomycetota</taxon>
        <taxon>Actinomycetes</taxon>
        <taxon>Mycobacteriales</taxon>
        <taxon>Corynebacteriaceae</taxon>
        <taxon>Corynebacterium</taxon>
    </lineage>
</organism>
<name>A0A1N7JQX5_9CORY</name>
<accession>A0A1N7JQX5</accession>
<dbReference type="InterPro" id="IPR020845">
    <property type="entry name" value="AMP-binding_CS"/>
</dbReference>
<keyword evidence="6" id="KW-1185">Reference proteome</keyword>
<dbReference type="Proteomes" id="UP000186292">
    <property type="component" value="Unassembled WGS sequence"/>
</dbReference>
<evidence type="ECO:0000259" key="3">
    <source>
        <dbReference type="Pfam" id="PF00501"/>
    </source>
</evidence>
<feature type="domain" description="AMP-binding enzyme C-terminal" evidence="4">
    <location>
        <begin position="425"/>
        <end position="499"/>
    </location>
</feature>
<dbReference type="SUPFAM" id="SSF56801">
    <property type="entry name" value="Acetyl-CoA synthetase-like"/>
    <property type="match status" value="1"/>
</dbReference>
<evidence type="ECO:0000256" key="2">
    <source>
        <dbReference type="ARBA" id="ARBA00022598"/>
    </source>
</evidence>
<dbReference type="Gene3D" id="3.40.50.12780">
    <property type="entry name" value="N-terminal domain of ligase-like"/>
    <property type="match status" value="1"/>
</dbReference>
<dbReference type="GO" id="GO:0016405">
    <property type="term" value="F:CoA-ligase activity"/>
    <property type="evidence" value="ECO:0007669"/>
    <property type="project" value="TreeGrafter"/>
</dbReference>
<dbReference type="RefSeq" id="WP_076599653.1">
    <property type="nucleotide sequence ID" value="NZ_CP046976.1"/>
</dbReference>